<protein>
    <submittedName>
        <fullName evidence="1">Uncharacterized protein</fullName>
    </submittedName>
</protein>
<proteinExistence type="predicted"/>
<keyword evidence="2" id="KW-1185">Reference proteome</keyword>
<accession>A0A8X8X7J5</accession>
<gene>
    <name evidence="1" type="ORF">SASPL_130551</name>
</gene>
<organism evidence="1">
    <name type="scientific">Salvia splendens</name>
    <name type="common">Scarlet sage</name>
    <dbReference type="NCBI Taxonomy" id="180675"/>
    <lineage>
        <taxon>Eukaryota</taxon>
        <taxon>Viridiplantae</taxon>
        <taxon>Streptophyta</taxon>
        <taxon>Embryophyta</taxon>
        <taxon>Tracheophyta</taxon>
        <taxon>Spermatophyta</taxon>
        <taxon>Magnoliopsida</taxon>
        <taxon>eudicotyledons</taxon>
        <taxon>Gunneridae</taxon>
        <taxon>Pentapetalae</taxon>
        <taxon>asterids</taxon>
        <taxon>lamiids</taxon>
        <taxon>Lamiales</taxon>
        <taxon>Lamiaceae</taxon>
        <taxon>Nepetoideae</taxon>
        <taxon>Mentheae</taxon>
        <taxon>Salviinae</taxon>
        <taxon>Salvia</taxon>
        <taxon>Salvia subgen. Calosphace</taxon>
        <taxon>core Calosphace</taxon>
    </lineage>
</organism>
<dbReference type="AlphaFoldDB" id="A0A8X8X7J5"/>
<sequence length="197" mass="23005">MPICFPMSRTHYAENVVFDESPKRVLIVMDALKDFSMEILEWVLHNFSFDTSSKISILGISPYLNIPLSTKTWSDKWGMDLEDLMPLLQRNELNFDFKYQKLERLIHLCRKYGVVPEIRTEMGHPLQLRVIEQISTLHATLVVFDRYHDKKHIEYYAKKIRCNMLVVNHNGKAQLIKKVKCDDSQVESSLSSSSTPK</sequence>
<comment type="caution">
    <text evidence="1">The sequence shown here is derived from an EMBL/GenBank/DDBJ whole genome shotgun (WGS) entry which is preliminary data.</text>
</comment>
<reference evidence="1" key="1">
    <citation type="submission" date="2018-01" db="EMBL/GenBank/DDBJ databases">
        <authorList>
            <person name="Mao J.F."/>
        </authorList>
    </citation>
    <scope>NUCLEOTIDE SEQUENCE</scope>
    <source>
        <strain evidence="1">Huo1</strain>
        <tissue evidence="1">Leaf</tissue>
    </source>
</reference>
<evidence type="ECO:0000313" key="2">
    <source>
        <dbReference type="Proteomes" id="UP000298416"/>
    </source>
</evidence>
<dbReference type="EMBL" id="PNBA02000011">
    <property type="protein sequence ID" value="KAG6407559.1"/>
    <property type="molecule type" value="Genomic_DNA"/>
</dbReference>
<evidence type="ECO:0000313" key="1">
    <source>
        <dbReference type="EMBL" id="KAG6407559.1"/>
    </source>
</evidence>
<dbReference type="Proteomes" id="UP000298416">
    <property type="component" value="Unassembled WGS sequence"/>
</dbReference>
<reference evidence="1" key="2">
    <citation type="submission" date="2020-08" db="EMBL/GenBank/DDBJ databases">
        <title>Plant Genome Project.</title>
        <authorList>
            <person name="Zhang R.-G."/>
        </authorList>
    </citation>
    <scope>NUCLEOTIDE SEQUENCE</scope>
    <source>
        <strain evidence="1">Huo1</strain>
        <tissue evidence="1">Leaf</tissue>
    </source>
</reference>
<name>A0A8X8X7J5_SALSN</name>